<evidence type="ECO:0000313" key="3">
    <source>
        <dbReference type="EMBL" id="TSE11786.1"/>
    </source>
</evidence>
<dbReference type="InterPro" id="IPR007771">
    <property type="entry name" value="DUF680"/>
</dbReference>
<accession>A0A8T9AS59</accession>
<keyword evidence="2" id="KW-0732">Signal</keyword>
<sequence>MKKIVLTAAALLIAAGTAYAGNDNVGGTDINKLATANVDTAQTSSVRNTGSPVYKLLNSSGDVQQSAPQGSDRNLFGR</sequence>
<name>A0A8T9AS59_9HYPH</name>
<gene>
    <name evidence="3" type="ORF">C1D09_012580</name>
</gene>
<dbReference type="Pfam" id="PF05079">
    <property type="entry name" value="DUF680"/>
    <property type="match status" value="1"/>
</dbReference>
<dbReference type="OrthoDB" id="8099983at2"/>
<evidence type="ECO:0000313" key="4">
    <source>
        <dbReference type="Proteomes" id="UP000235507"/>
    </source>
</evidence>
<comment type="caution">
    <text evidence="3">The sequence shown here is derived from an EMBL/GenBank/DDBJ whole genome shotgun (WGS) entry which is preliminary data.</text>
</comment>
<reference evidence="3" key="1">
    <citation type="submission" date="2019-07" db="EMBL/GenBank/DDBJ databases">
        <title>Mesorhizobum intechiensis sp. nov. isolated from nodules of Lotus tenuis growing in lowlands of the Flooding Pampa, Argentina.</title>
        <authorList>
            <person name="Estrella M.J."/>
            <person name="Torres Tejerizo G.A."/>
            <person name="Cumpa Velazquez L.M."/>
            <person name="Fontana F."/>
            <person name="Hansen L."/>
            <person name="Pistorio M."/>
            <person name="Sannazzaro A.I."/>
        </authorList>
    </citation>
    <scope>NUCLEOTIDE SEQUENCE</scope>
    <source>
        <strain evidence="3">BD68</strain>
    </source>
</reference>
<feature type="chain" id="PRO_5035804222" evidence="2">
    <location>
        <begin position="21"/>
        <end position="78"/>
    </location>
</feature>
<feature type="region of interest" description="Disordered" evidence="1">
    <location>
        <begin position="42"/>
        <end position="78"/>
    </location>
</feature>
<dbReference type="Proteomes" id="UP000235507">
    <property type="component" value="Unassembled WGS sequence"/>
</dbReference>
<dbReference type="RefSeq" id="WP_143974648.1">
    <property type="nucleotide sequence ID" value="NZ_PNOT02000149.1"/>
</dbReference>
<feature type="signal peptide" evidence="2">
    <location>
        <begin position="1"/>
        <end position="20"/>
    </location>
</feature>
<organism evidence="3 4">
    <name type="scientific">Mesorhizobium intechi</name>
    <dbReference type="NCBI Taxonomy" id="537601"/>
    <lineage>
        <taxon>Bacteria</taxon>
        <taxon>Pseudomonadati</taxon>
        <taxon>Pseudomonadota</taxon>
        <taxon>Alphaproteobacteria</taxon>
        <taxon>Hyphomicrobiales</taxon>
        <taxon>Phyllobacteriaceae</taxon>
        <taxon>Mesorhizobium</taxon>
    </lineage>
</organism>
<evidence type="ECO:0000256" key="1">
    <source>
        <dbReference type="SAM" id="MobiDB-lite"/>
    </source>
</evidence>
<evidence type="ECO:0000256" key="2">
    <source>
        <dbReference type="SAM" id="SignalP"/>
    </source>
</evidence>
<dbReference type="EMBL" id="PNOT02000149">
    <property type="protein sequence ID" value="TSE11786.1"/>
    <property type="molecule type" value="Genomic_DNA"/>
</dbReference>
<protein>
    <submittedName>
        <fullName evidence="3">DUF680 domain-containing protein</fullName>
    </submittedName>
</protein>
<dbReference type="AlphaFoldDB" id="A0A8T9AS59"/>
<proteinExistence type="predicted"/>
<keyword evidence="4" id="KW-1185">Reference proteome</keyword>
<feature type="compositionally biased region" description="Polar residues" evidence="1">
    <location>
        <begin position="42"/>
        <end position="72"/>
    </location>
</feature>